<evidence type="ECO:0000313" key="4">
    <source>
        <dbReference type="Proteomes" id="UP001204142"/>
    </source>
</evidence>
<dbReference type="Gene3D" id="1.10.10.10">
    <property type="entry name" value="Winged helix-like DNA-binding domain superfamily/Winged helix DNA-binding domain"/>
    <property type="match status" value="1"/>
</dbReference>
<proteinExistence type="predicted"/>
<dbReference type="Pfam" id="PF03551">
    <property type="entry name" value="PadR"/>
    <property type="match status" value="1"/>
</dbReference>
<dbReference type="RefSeq" id="WP_256764577.1">
    <property type="nucleotide sequence ID" value="NZ_JANIGO010000003.1"/>
</dbReference>
<dbReference type="Proteomes" id="UP001204142">
    <property type="component" value="Unassembled WGS sequence"/>
</dbReference>
<dbReference type="InterPro" id="IPR036390">
    <property type="entry name" value="WH_DNA-bd_sf"/>
</dbReference>
<comment type="caution">
    <text evidence="3">The sequence shown here is derived from an EMBL/GenBank/DDBJ whole genome shotgun (WGS) entry which is preliminary data.</text>
</comment>
<dbReference type="Gene3D" id="6.10.140.190">
    <property type="match status" value="1"/>
</dbReference>
<protein>
    <submittedName>
        <fullName evidence="3">PadR family transcriptional regulator</fullName>
    </submittedName>
</protein>
<dbReference type="EMBL" id="JANIGO010000003">
    <property type="protein sequence ID" value="MCQ8896784.1"/>
    <property type="molecule type" value="Genomic_DNA"/>
</dbReference>
<feature type="domain" description="Transcription regulator PadR N-terminal" evidence="1">
    <location>
        <begin position="7"/>
        <end position="79"/>
    </location>
</feature>
<dbReference type="Pfam" id="PF10400">
    <property type="entry name" value="Vir_act_alpha_C"/>
    <property type="match status" value="1"/>
</dbReference>
<dbReference type="PANTHER" id="PTHR43252">
    <property type="entry name" value="TRANSCRIPTIONAL REGULATOR YQJI"/>
    <property type="match status" value="1"/>
</dbReference>
<evidence type="ECO:0000259" key="1">
    <source>
        <dbReference type="Pfam" id="PF03551"/>
    </source>
</evidence>
<sequence length="176" mass="20133">MSLPHALLTSLLEKPSSGLELAQRFSKSIGYFWQASHQQIYRELVRLEEAGWVQSHADEGARGRKRTYAVLPAGKAELKRWMALHSEHKNLRDEMMIRVRAAAVVGAKGLADGVQERLNSHREQLALYKAIRKKDFEGKPETRAMALQRRILEAGIEYERLYVAFCEDVLKELEST</sequence>
<gene>
    <name evidence="3" type="ORF">NQT62_10105</name>
</gene>
<feature type="domain" description="Transcription regulator PadR C-terminal" evidence="2">
    <location>
        <begin position="91"/>
        <end position="174"/>
    </location>
</feature>
<keyword evidence="4" id="KW-1185">Reference proteome</keyword>
<organism evidence="3 4">
    <name type="scientific">Limnobacter humi</name>
    <dbReference type="NCBI Taxonomy" id="1778671"/>
    <lineage>
        <taxon>Bacteria</taxon>
        <taxon>Pseudomonadati</taxon>
        <taxon>Pseudomonadota</taxon>
        <taxon>Betaproteobacteria</taxon>
        <taxon>Burkholderiales</taxon>
        <taxon>Burkholderiaceae</taxon>
        <taxon>Limnobacter</taxon>
    </lineage>
</organism>
<dbReference type="InterPro" id="IPR005149">
    <property type="entry name" value="Tscrpt_reg_PadR_N"/>
</dbReference>
<dbReference type="InterPro" id="IPR036388">
    <property type="entry name" value="WH-like_DNA-bd_sf"/>
</dbReference>
<name>A0ABT1WK13_9BURK</name>
<accession>A0ABT1WK13</accession>
<reference evidence="3 4" key="1">
    <citation type="submission" date="2022-07" db="EMBL/GenBank/DDBJ databases">
        <authorList>
            <person name="Xamxidin M."/>
            <person name="Wu M."/>
        </authorList>
    </citation>
    <scope>NUCLEOTIDE SEQUENCE [LARGE SCALE GENOMIC DNA]</scope>
    <source>
        <strain evidence="3 4">NBRC 111650</strain>
    </source>
</reference>
<dbReference type="PANTHER" id="PTHR43252:SF4">
    <property type="entry name" value="TRANSCRIPTIONAL REGULATORY PROTEIN"/>
    <property type="match status" value="1"/>
</dbReference>
<dbReference type="SUPFAM" id="SSF46785">
    <property type="entry name" value="Winged helix' DNA-binding domain"/>
    <property type="match status" value="1"/>
</dbReference>
<evidence type="ECO:0000259" key="2">
    <source>
        <dbReference type="Pfam" id="PF10400"/>
    </source>
</evidence>
<dbReference type="InterPro" id="IPR018309">
    <property type="entry name" value="Tscrpt_reg_PadR_C"/>
</dbReference>
<evidence type="ECO:0000313" key="3">
    <source>
        <dbReference type="EMBL" id="MCQ8896784.1"/>
    </source>
</evidence>